<gene>
    <name evidence="2" type="ORF">QYE76_040908</name>
</gene>
<accession>A0AAD8TBZ2</accession>
<protein>
    <submittedName>
        <fullName evidence="2">Uncharacterized protein</fullName>
    </submittedName>
</protein>
<evidence type="ECO:0000313" key="3">
    <source>
        <dbReference type="Proteomes" id="UP001231189"/>
    </source>
</evidence>
<evidence type="ECO:0000313" key="2">
    <source>
        <dbReference type="EMBL" id="KAK1680060.1"/>
    </source>
</evidence>
<evidence type="ECO:0000256" key="1">
    <source>
        <dbReference type="SAM" id="MobiDB-lite"/>
    </source>
</evidence>
<feature type="compositionally biased region" description="Pro residues" evidence="1">
    <location>
        <begin position="204"/>
        <end position="219"/>
    </location>
</feature>
<reference evidence="2" key="1">
    <citation type="submission" date="2023-07" db="EMBL/GenBank/DDBJ databases">
        <title>A chromosome-level genome assembly of Lolium multiflorum.</title>
        <authorList>
            <person name="Chen Y."/>
            <person name="Copetti D."/>
            <person name="Kolliker R."/>
            <person name="Studer B."/>
        </authorList>
    </citation>
    <scope>NUCLEOTIDE SEQUENCE</scope>
    <source>
        <strain evidence="2">02402/16</strain>
        <tissue evidence="2">Leaf</tissue>
    </source>
</reference>
<feature type="compositionally biased region" description="Basic and acidic residues" evidence="1">
    <location>
        <begin position="246"/>
        <end position="262"/>
    </location>
</feature>
<comment type="caution">
    <text evidence="2">The sequence shown here is derived from an EMBL/GenBank/DDBJ whole genome shotgun (WGS) entry which is preliminary data.</text>
</comment>
<organism evidence="2 3">
    <name type="scientific">Lolium multiflorum</name>
    <name type="common">Italian ryegrass</name>
    <name type="synonym">Lolium perenne subsp. multiflorum</name>
    <dbReference type="NCBI Taxonomy" id="4521"/>
    <lineage>
        <taxon>Eukaryota</taxon>
        <taxon>Viridiplantae</taxon>
        <taxon>Streptophyta</taxon>
        <taxon>Embryophyta</taxon>
        <taxon>Tracheophyta</taxon>
        <taxon>Spermatophyta</taxon>
        <taxon>Magnoliopsida</taxon>
        <taxon>Liliopsida</taxon>
        <taxon>Poales</taxon>
        <taxon>Poaceae</taxon>
        <taxon>BOP clade</taxon>
        <taxon>Pooideae</taxon>
        <taxon>Poodae</taxon>
        <taxon>Poeae</taxon>
        <taxon>Poeae Chloroplast Group 2 (Poeae type)</taxon>
        <taxon>Loliodinae</taxon>
        <taxon>Loliinae</taxon>
        <taxon>Lolium</taxon>
    </lineage>
</organism>
<sequence>MVERALMDLVAQSDVLNKPITPDNAADLEALEATRKEMLATAKKFANTAAAMLDERKEAANFVVHFQKKDREIDESLAQVKQLRKHWEAKMTYAQQEDDRIIREAIPPRKITFATPTEQQPLTTQKDNMKKAAELLKKKDEEIDINYTARTLASAMQAEQGDTSRRRKVREHPNPIPVPSDSTPRDPAKGKGPMYADKDKYRNPSPPPRIPRPPLPPRRCSPAGNTRPHGPGGINIRNNMPPPRNRSRETQPGRSRNDDRELGASQSRNEGREPEPRRSRTKSARPSPAEPTMEATVTKRKVPTGPEPAAGRTPGI</sequence>
<name>A0AAD8TBZ2_LOLMU</name>
<feature type="region of interest" description="Disordered" evidence="1">
    <location>
        <begin position="154"/>
        <end position="316"/>
    </location>
</feature>
<proteinExistence type="predicted"/>
<dbReference type="Proteomes" id="UP001231189">
    <property type="component" value="Unassembled WGS sequence"/>
</dbReference>
<keyword evidence="3" id="KW-1185">Reference proteome</keyword>
<feature type="compositionally biased region" description="Basic and acidic residues" evidence="1">
    <location>
        <begin position="269"/>
        <end position="278"/>
    </location>
</feature>
<dbReference type="EMBL" id="JAUUTY010000002">
    <property type="protein sequence ID" value="KAK1680060.1"/>
    <property type="molecule type" value="Genomic_DNA"/>
</dbReference>
<dbReference type="AlphaFoldDB" id="A0AAD8TBZ2"/>